<feature type="compositionally biased region" description="Polar residues" evidence="1">
    <location>
        <begin position="888"/>
        <end position="902"/>
    </location>
</feature>
<feature type="compositionally biased region" description="Low complexity" evidence="1">
    <location>
        <begin position="445"/>
        <end position="516"/>
    </location>
</feature>
<sequence length="949" mass="104563">MEVNFAVNWFHLFRFVNVLNKKDKKKLGIQCIYCRDKQLFKFKRSVLYHMVTFDHGLKSSVMEELKLNEKNADERSEFINNFNAEKCAQRRTQSGSEILEKTGIGEEPERKHTKKCCNNYELIKLEIEFVATLNLLTCEELEALFCFFFPEKTFSFSECTDKEIIIEHFLQNISSVSTKYSSLIKSAYDEPILNKDAKCATLQEYLNGLNASGEAQNSCTDEPKIEGEVVSHEIDGKDREGAEGDTGGNDTKMGSDAAGEITAIEEIPQNSGNDEHGALGARGVEPMHKATNVANQLTSSVTNQLTSSVTNQLTSSVTNQLTSSGANQLTSNIANERTDEEVVNVAKRRRTKKPKGLDACTGQLNPKNHILININDCDILKHNDKIFINLSALREVKADAVRKKENDPILIVSGSGEAGHLSEVGTSMVEPGKVCTNKVDRNDVDPTTTDPTTTDPTTADPTTTDPTTTDPTTADLTTTDPTTTDPTTADPTTADPTTADPTTADSTTADPTTADANANETAHSAKKASPEGINNPQTNAASTGGGNENDVNPPPSVNKKAKRGKNKKDTNEKCTTQMGKKAQTGAKNCTTRNSQPKKKIKVDDLPGSKSAQIILPSQDGQMEQHLAEGKAQTEECNSKGILLNESSNINGPQDEDKAKNGNNNRSRENYPQSSRSHSSTPSRVMDEEKEFSSSDELVHARNMEQNEDTHDMNDDTVYVHHSRLGEAHEKNTVPLDQGELVRKVVPLKGVAKLMTAKMINREENVKRKKTKNDDERNKPKICKKIKCPIGKKTNCPTRHNEINQNKKTPSNSRKKGNKLNVRERDKAQCDASLRNSKNLKGGKCVNNTSGKGAVSCVHKNSITGKVPTKKKPHVGDSRHDGSNHLGKQKSNASLKEQFNSVSAEGENRRISAKMRIMQLCNISTDNIIQADVMNWSRTRSCRLDRYSMR</sequence>
<feature type="region of interest" description="Disordered" evidence="1">
    <location>
        <begin position="232"/>
        <end position="255"/>
    </location>
</feature>
<feature type="compositionally biased region" description="Polar residues" evidence="1">
    <location>
        <begin position="532"/>
        <end position="542"/>
    </location>
</feature>
<dbReference type="GeneID" id="14695520"/>
<feature type="compositionally biased region" description="Basic and acidic residues" evidence="1">
    <location>
        <begin position="873"/>
        <end position="882"/>
    </location>
</feature>
<feature type="region of interest" description="Disordered" evidence="1">
    <location>
        <begin position="419"/>
        <end position="608"/>
    </location>
</feature>
<dbReference type="KEGG" id="pcy:PCYB_145660"/>
<feature type="compositionally biased region" description="Low complexity" evidence="1">
    <location>
        <begin position="673"/>
        <end position="682"/>
    </location>
</feature>
<dbReference type="VEuPathDB" id="PlasmoDB:PCYB_145660"/>
<feature type="region of interest" description="Disordered" evidence="1">
    <location>
        <begin position="793"/>
        <end position="833"/>
    </location>
</feature>
<reference evidence="2 3" key="1">
    <citation type="journal article" date="2012" name="Nat. Genet.">
        <title>Plasmodium cynomolgi genome sequences provide insight into Plasmodium vivax and the monkey malaria clade.</title>
        <authorList>
            <person name="Tachibana S."/>
            <person name="Sullivan S.A."/>
            <person name="Kawai S."/>
            <person name="Nakamura S."/>
            <person name="Kim H.R."/>
            <person name="Goto N."/>
            <person name="Arisue N."/>
            <person name="Palacpac N.M.Q."/>
            <person name="Honma H."/>
            <person name="Yagi M."/>
            <person name="Tougan T."/>
            <person name="Katakai Y."/>
            <person name="Kaneko O."/>
            <person name="Mita T."/>
            <person name="Kita K."/>
            <person name="Yasutomi Y."/>
            <person name="Sutton P.L."/>
            <person name="Shakhbatyan R."/>
            <person name="Horii T."/>
            <person name="Yasunaga T."/>
            <person name="Barnwell J.W."/>
            <person name="Escalante A.A."/>
            <person name="Carlton J.M."/>
            <person name="Tanabe K."/>
        </authorList>
    </citation>
    <scope>NUCLEOTIDE SEQUENCE [LARGE SCALE GENOMIC DNA]</scope>
    <source>
        <strain evidence="2 3">B</strain>
    </source>
</reference>
<feature type="compositionally biased region" description="Polar residues" evidence="1">
    <location>
        <begin position="585"/>
        <end position="594"/>
    </location>
</feature>
<feature type="region of interest" description="Disordered" evidence="1">
    <location>
        <begin position="615"/>
        <end position="634"/>
    </location>
</feature>
<gene>
    <name evidence="2" type="ORF">PCYB_145660</name>
</gene>
<dbReference type="RefSeq" id="XP_004225085.1">
    <property type="nucleotide sequence ID" value="XM_004225037.1"/>
</dbReference>
<accession>K6UN40</accession>
<dbReference type="OMA" id="CCNNYEL"/>
<organism evidence="2 3">
    <name type="scientific">Plasmodium cynomolgi (strain B)</name>
    <dbReference type="NCBI Taxonomy" id="1120755"/>
    <lineage>
        <taxon>Eukaryota</taxon>
        <taxon>Sar</taxon>
        <taxon>Alveolata</taxon>
        <taxon>Apicomplexa</taxon>
        <taxon>Aconoidasida</taxon>
        <taxon>Haemosporida</taxon>
        <taxon>Plasmodiidae</taxon>
        <taxon>Plasmodium</taxon>
        <taxon>Plasmodium (Plasmodium)</taxon>
    </lineage>
</organism>
<evidence type="ECO:0000256" key="1">
    <source>
        <dbReference type="SAM" id="MobiDB-lite"/>
    </source>
</evidence>
<feature type="compositionally biased region" description="Basic and acidic residues" evidence="1">
    <location>
        <begin position="625"/>
        <end position="634"/>
    </location>
</feature>
<feature type="region of interest" description="Disordered" evidence="1">
    <location>
        <begin position="863"/>
        <end position="905"/>
    </location>
</feature>
<evidence type="ECO:0000313" key="3">
    <source>
        <dbReference type="Proteomes" id="UP000006319"/>
    </source>
</evidence>
<protein>
    <submittedName>
        <fullName evidence="2">Uncharacterized protein</fullName>
    </submittedName>
</protein>
<dbReference type="PhylomeDB" id="K6UN40"/>
<dbReference type="Proteomes" id="UP000006319">
    <property type="component" value="Chromosome 14"/>
</dbReference>
<feature type="compositionally biased region" description="Polar residues" evidence="1">
    <location>
        <begin position="660"/>
        <end position="672"/>
    </location>
</feature>
<dbReference type="EMBL" id="DF157106">
    <property type="protein sequence ID" value="GAB69138.1"/>
    <property type="molecule type" value="Genomic_DNA"/>
</dbReference>
<evidence type="ECO:0000313" key="2">
    <source>
        <dbReference type="EMBL" id="GAB69138.1"/>
    </source>
</evidence>
<dbReference type="AlphaFoldDB" id="K6UN40"/>
<feature type="compositionally biased region" description="Polar residues" evidence="1">
    <location>
        <begin position="794"/>
        <end position="811"/>
    </location>
</feature>
<proteinExistence type="predicted"/>
<feature type="compositionally biased region" description="Basic and acidic residues" evidence="1">
    <location>
        <begin position="684"/>
        <end position="695"/>
    </location>
</feature>
<name>K6UN40_PLACD</name>
<keyword evidence="3" id="KW-1185">Reference proteome</keyword>
<dbReference type="OrthoDB" id="372177at2759"/>
<feature type="compositionally biased region" description="Basic and acidic residues" evidence="1">
    <location>
        <begin position="232"/>
        <end position="242"/>
    </location>
</feature>
<feature type="region of interest" description="Disordered" evidence="1">
    <location>
        <begin position="643"/>
        <end position="695"/>
    </location>
</feature>
<dbReference type="eggNOG" id="ENOG502TN9G">
    <property type="taxonomic scope" value="Eukaryota"/>
</dbReference>